<evidence type="ECO:0000313" key="2">
    <source>
        <dbReference type="Proteomes" id="UP000053825"/>
    </source>
</evidence>
<accession>A0A0L7R4C7</accession>
<proteinExistence type="predicted"/>
<reference evidence="1 2" key="1">
    <citation type="submission" date="2015-07" db="EMBL/GenBank/DDBJ databases">
        <title>The genome of Habropoda laboriosa.</title>
        <authorList>
            <person name="Pan H."/>
            <person name="Kapheim K."/>
        </authorList>
    </citation>
    <scope>NUCLEOTIDE SEQUENCE [LARGE SCALE GENOMIC DNA]</scope>
    <source>
        <strain evidence="1">0110345459</strain>
    </source>
</reference>
<keyword evidence="2" id="KW-1185">Reference proteome</keyword>
<protein>
    <submittedName>
        <fullName evidence="1">Uncharacterized protein</fullName>
    </submittedName>
</protein>
<dbReference type="EMBL" id="KQ414657">
    <property type="protein sequence ID" value="KOC65679.1"/>
    <property type="molecule type" value="Genomic_DNA"/>
</dbReference>
<evidence type="ECO:0000313" key="1">
    <source>
        <dbReference type="EMBL" id="KOC65679.1"/>
    </source>
</evidence>
<gene>
    <name evidence="1" type="ORF">WH47_10141</name>
</gene>
<organism evidence="1 2">
    <name type="scientific">Habropoda laboriosa</name>
    <dbReference type="NCBI Taxonomy" id="597456"/>
    <lineage>
        <taxon>Eukaryota</taxon>
        <taxon>Metazoa</taxon>
        <taxon>Ecdysozoa</taxon>
        <taxon>Arthropoda</taxon>
        <taxon>Hexapoda</taxon>
        <taxon>Insecta</taxon>
        <taxon>Pterygota</taxon>
        <taxon>Neoptera</taxon>
        <taxon>Endopterygota</taxon>
        <taxon>Hymenoptera</taxon>
        <taxon>Apocrita</taxon>
        <taxon>Aculeata</taxon>
        <taxon>Apoidea</taxon>
        <taxon>Anthophila</taxon>
        <taxon>Apidae</taxon>
        <taxon>Habropoda</taxon>
    </lineage>
</organism>
<sequence>MAAAKTISDVYYVHRVHNARHSHRVHHLSKHRDAEELRKLLRFERVVEEQDGNRTKRYTETSTEENTYEERVEKMQNTSTCSYRIEPVMPDTNIKQLMHLQHIKCNETGQKCHGSNKTYCCVQTYKMINFKLGDGPYNQMKIFTGCVCAIDYGMQAKNTVEQFYMP</sequence>
<dbReference type="AlphaFoldDB" id="A0A0L7R4C7"/>
<name>A0A0L7R4C7_9HYME</name>
<dbReference type="Proteomes" id="UP000053825">
    <property type="component" value="Unassembled WGS sequence"/>
</dbReference>